<protein>
    <submittedName>
        <fullName evidence="1">Uncharacterized protein</fullName>
    </submittedName>
</protein>
<reference evidence="1 2" key="2">
    <citation type="journal article" date="2022" name="Mol. Ecol. Resour.">
        <title>The genomes of chicory, endive, great burdock and yacon provide insights into Asteraceae paleo-polyploidization history and plant inulin production.</title>
        <authorList>
            <person name="Fan W."/>
            <person name="Wang S."/>
            <person name="Wang H."/>
            <person name="Wang A."/>
            <person name="Jiang F."/>
            <person name="Liu H."/>
            <person name="Zhao H."/>
            <person name="Xu D."/>
            <person name="Zhang Y."/>
        </authorList>
    </citation>
    <scope>NUCLEOTIDE SEQUENCE [LARGE SCALE GENOMIC DNA]</scope>
    <source>
        <strain evidence="2">cv. Yunnan</strain>
        <tissue evidence="1">Leaves</tissue>
    </source>
</reference>
<evidence type="ECO:0000313" key="2">
    <source>
        <dbReference type="Proteomes" id="UP001056120"/>
    </source>
</evidence>
<keyword evidence="2" id="KW-1185">Reference proteome</keyword>
<reference evidence="2" key="1">
    <citation type="journal article" date="2022" name="Mol. Ecol. Resour.">
        <title>The genomes of chicory, endive, great burdock and yacon provide insights into Asteraceae palaeo-polyploidization history and plant inulin production.</title>
        <authorList>
            <person name="Fan W."/>
            <person name="Wang S."/>
            <person name="Wang H."/>
            <person name="Wang A."/>
            <person name="Jiang F."/>
            <person name="Liu H."/>
            <person name="Zhao H."/>
            <person name="Xu D."/>
            <person name="Zhang Y."/>
        </authorList>
    </citation>
    <scope>NUCLEOTIDE SEQUENCE [LARGE SCALE GENOMIC DNA]</scope>
    <source>
        <strain evidence="2">cv. Yunnan</strain>
    </source>
</reference>
<comment type="caution">
    <text evidence="1">The sequence shown here is derived from an EMBL/GenBank/DDBJ whole genome shotgun (WGS) entry which is preliminary data.</text>
</comment>
<organism evidence="1 2">
    <name type="scientific">Smallanthus sonchifolius</name>
    <dbReference type="NCBI Taxonomy" id="185202"/>
    <lineage>
        <taxon>Eukaryota</taxon>
        <taxon>Viridiplantae</taxon>
        <taxon>Streptophyta</taxon>
        <taxon>Embryophyta</taxon>
        <taxon>Tracheophyta</taxon>
        <taxon>Spermatophyta</taxon>
        <taxon>Magnoliopsida</taxon>
        <taxon>eudicotyledons</taxon>
        <taxon>Gunneridae</taxon>
        <taxon>Pentapetalae</taxon>
        <taxon>asterids</taxon>
        <taxon>campanulids</taxon>
        <taxon>Asterales</taxon>
        <taxon>Asteraceae</taxon>
        <taxon>Asteroideae</taxon>
        <taxon>Heliantheae alliance</taxon>
        <taxon>Millerieae</taxon>
        <taxon>Smallanthus</taxon>
    </lineage>
</organism>
<accession>A0ACB9JBN0</accession>
<name>A0ACB9JBN0_9ASTR</name>
<dbReference type="Proteomes" id="UP001056120">
    <property type="component" value="Linkage Group LG04"/>
</dbReference>
<sequence>MLLLLVARGLAGSGVDGGLIRLNFIFKQLSSKRIIFHKAVGILRRLDLPLTINSPFTSVYKSQAGVHHHRSSSQSSSVSVENSSVGWVRQLMFLGSPL</sequence>
<gene>
    <name evidence="1" type="ORF">L1987_10900</name>
</gene>
<dbReference type="EMBL" id="CM042021">
    <property type="protein sequence ID" value="KAI3817111.1"/>
    <property type="molecule type" value="Genomic_DNA"/>
</dbReference>
<proteinExistence type="predicted"/>
<evidence type="ECO:0000313" key="1">
    <source>
        <dbReference type="EMBL" id="KAI3817111.1"/>
    </source>
</evidence>